<evidence type="ECO:0000313" key="3">
    <source>
        <dbReference type="Proteomes" id="UP000184603"/>
    </source>
</evidence>
<feature type="transmembrane region" description="Helical" evidence="1">
    <location>
        <begin position="14"/>
        <end position="35"/>
    </location>
</feature>
<organism evidence="2 3">
    <name type="scientific">Desulfopila aestuarii DSM 18488</name>
    <dbReference type="NCBI Taxonomy" id="1121416"/>
    <lineage>
        <taxon>Bacteria</taxon>
        <taxon>Pseudomonadati</taxon>
        <taxon>Thermodesulfobacteriota</taxon>
        <taxon>Desulfobulbia</taxon>
        <taxon>Desulfobulbales</taxon>
        <taxon>Desulfocapsaceae</taxon>
        <taxon>Desulfopila</taxon>
    </lineage>
</organism>
<protein>
    <submittedName>
        <fullName evidence="2">Uncharacterized protein</fullName>
    </submittedName>
</protein>
<dbReference type="Proteomes" id="UP000184603">
    <property type="component" value="Unassembled WGS sequence"/>
</dbReference>
<dbReference type="EMBL" id="FRFE01000012">
    <property type="protein sequence ID" value="SHO48987.1"/>
    <property type="molecule type" value="Genomic_DNA"/>
</dbReference>
<reference evidence="2 3" key="1">
    <citation type="submission" date="2016-12" db="EMBL/GenBank/DDBJ databases">
        <authorList>
            <person name="Song W.-J."/>
            <person name="Kurnit D.M."/>
        </authorList>
    </citation>
    <scope>NUCLEOTIDE SEQUENCE [LARGE SCALE GENOMIC DNA]</scope>
    <source>
        <strain evidence="2 3">DSM 18488</strain>
    </source>
</reference>
<name>A0A1M7Y8P3_9BACT</name>
<gene>
    <name evidence="2" type="ORF">SAMN02745220_02588</name>
</gene>
<keyword evidence="1" id="KW-0472">Membrane</keyword>
<dbReference type="PROSITE" id="PS51257">
    <property type="entry name" value="PROKAR_LIPOPROTEIN"/>
    <property type="match status" value="1"/>
</dbReference>
<dbReference type="AlphaFoldDB" id="A0A1M7Y8P3"/>
<keyword evidence="1" id="KW-0812">Transmembrane</keyword>
<proteinExistence type="predicted"/>
<accession>A0A1M7Y8P3</accession>
<keyword evidence="3" id="KW-1185">Reference proteome</keyword>
<evidence type="ECO:0000313" key="2">
    <source>
        <dbReference type="EMBL" id="SHO48987.1"/>
    </source>
</evidence>
<sequence length="39" mass="4260">MKAREFEAYSMNQLVINLSMLAVIIACSASIVVMLKSLA</sequence>
<evidence type="ECO:0000256" key="1">
    <source>
        <dbReference type="SAM" id="Phobius"/>
    </source>
</evidence>
<keyword evidence="1" id="KW-1133">Transmembrane helix</keyword>